<name>A0A183JG76_9TREM</name>
<reference evidence="5" key="1">
    <citation type="submission" date="2016-06" db="UniProtKB">
        <authorList>
            <consortium name="WormBaseParasite"/>
        </authorList>
    </citation>
    <scope>IDENTIFICATION</scope>
</reference>
<evidence type="ECO:0000313" key="4">
    <source>
        <dbReference type="Proteomes" id="UP000279833"/>
    </source>
</evidence>
<evidence type="ECO:0000256" key="1">
    <source>
        <dbReference type="SAM" id="MobiDB-lite"/>
    </source>
</evidence>
<dbReference type="Proteomes" id="UP000279833">
    <property type="component" value="Unassembled WGS sequence"/>
</dbReference>
<gene>
    <name evidence="3" type="ORF">SCUD_LOCUS1697</name>
</gene>
<organism evidence="5">
    <name type="scientific">Schistosoma curassoni</name>
    <dbReference type="NCBI Taxonomy" id="6186"/>
    <lineage>
        <taxon>Eukaryota</taxon>
        <taxon>Metazoa</taxon>
        <taxon>Spiralia</taxon>
        <taxon>Lophotrochozoa</taxon>
        <taxon>Platyhelminthes</taxon>
        <taxon>Trematoda</taxon>
        <taxon>Digenea</taxon>
        <taxon>Strigeidida</taxon>
        <taxon>Schistosomatoidea</taxon>
        <taxon>Schistosomatidae</taxon>
        <taxon>Schistosoma</taxon>
    </lineage>
</organism>
<dbReference type="WBParaSite" id="SCUD_0000169601-mRNA-1">
    <property type="protein sequence ID" value="SCUD_0000169601-mRNA-1"/>
    <property type="gene ID" value="SCUD_0000169601"/>
</dbReference>
<reference evidence="3 4" key="2">
    <citation type="submission" date="2018-11" db="EMBL/GenBank/DDBJ databases">
        <authorList>
            <consortium name="Pathogen Informatics"/>
        </authorList>
    </citation>
    <scope>NUCLEOTIDE SEQUENCE [LARGE SCALE GENOMIC DNA]</scope>
    <source>
        <strain evidence="3">Dakar</strain>
        <strain evidence="4">Dakar, Senegal</strain>
    </source>
</reference>
<dbReference type="STRING" id="6186.A0A183JG76"/>
<dbReference type="EMBL" id="UZAK01001426">
    <property type="protein sequence ID" value="VDO69308.1"/>
    <property type="molecule type" value="Genomic_DNA"/>
</dbReference>
<dbReference type="AlphaFoldDB" id="A0A183JG76"/>
<dbReference type="Pfam" id="PF13892">
    <property type="entry name" value="DBINO"/>
    <property type="match status" value="1"/>
</dbReference>
<feature type="domain" description="DBINO" evidence="2">
    <location>
        <begin position="215"/>
        <end position="341"/>
    </location>
</feature>
<evidence type="ECO:0000313" key="5">
    <source>
        <dbReference type="WBParaSite" id="SCUD_0000169601-mRNA-1"/>
    </source>
</evidence>
<evidence type="ECO:0000313" key="3">
    <source>
        <dbReference type="EMBL" id="VDO69308.1"/>
    </source>
</evidence>
<feature type="compositionally biased region" description="Polar residues" evidence="1">
    <location>
        <begin position="478"/>
        <end position="494"/>
    </location>
</feature>
<dbReference type="GO" id="GO:0003677">
    <property type="term" value="F:DNA binding"/>
    <property type="evidence" value="ECO:0007669"/>
    <property type="project" value="InterPro"/>
</dbReference>
<evidence type="ECO:0000259" key="2">
    <source>
        <dbReference type="PROSITE" id="PS51413"/>
    </source>
</evidence>
<protein>
    <submittedName>
        <fullName evidence="5">Chromatin-remodeling ATPase INO80</fullName>
    </submittedName>
</protein>
<feature type="compositionally biased region" description="Basic and acidic residues" evidence="1">
    <location>
        <begin position="388"/>
        <end position="397"/>
    </location>
</feature>
<feature type="region of interest" description="Disordered" evidence="1">
    <location>
        <begin position="474"/>
        <end position="494"/>
    </location>
</feature>
<keyword evidence="4" id="KW-1185">Reference proteome</keyword>
<feature type="region of interest" description="Disordered" evidence="1">
    <location>
        <begin position="388"/>
        <end position="415"/>
    </location>
</feature>
<dbReference type="PROSITE" id="PS51413">
    <property type="entry name" value="DBINO"/>
    <property type="match status" value="1"/>
</dbReference>
<dbReference type="InterPro" id="IPR020838">
    <property type="entry name" value="DBINO"/>
</dbReference>
<accession>A0A183JG76</accession>
<proteinExistence type="predicted"/>
<sequence length="494" mass="54510">MTTIHKQLEKKLKKCPSHPEYGLLKPFEGEQSRPISSSPQILREFHILLAEWRSEARELVACMKEKERQSVLASVGIQAFSEDALSQKNMDMPDEDDDEEEDQLTTIVSRQRQAFSARAAAGRLSIRKIQSDLQVKSGDAVLSTVSSVPGARRLSAKVLRAWKSLAKMIICKAARQSGTNRRDKIILAKRAARECARLLRQKALLSQRAARDSISCGHRLSREIASNWRSSTSSTANGSGPLTVNGVTIPSNSNITHFSSLMDLPDYYTSARPESGGLELNISTSVMESSTAIRRRAENASAEQRKANLKLLEARRQQRKLNFLITQTELYAHFMAKKMADVNSCNCKSEDIRGPENAESVSGNVIQEDNSQEIEAQRILRRLEEMNDDSVETKTNDEGIDTGSDISVPCDPIQNDQDSVGISTGSTHRKSYSSKDVAAKAAACRSGINVEEECDIEQAKSEALMKVKAAVTTERNRVSQFHSGTATSPNLNAP</sequence>